<sequence length="177" mass="19159">MALTVGRISDNPWVTAYINRTRCHTPSLPACTAVATILALPLRPTSGAAPLHCRNYPSLHHSSPFLPQQRCEEAGRRSAPSHGCCSPPTAAPSLRQTSVAATQPLPPFFHICPDRIHMEQSDRLVPAAISAKATLPSLWQKQTSVVTFTSILNATVTGTPTSLSLLYSWISHFIARL</sequence>
<dbReference type="AlphaFoldDB" id="A0AAW2QIX1"/>
<protein>
    <submittedName>
        <fullName evidence="1">Uncharacterized protein</fullName>
    </submittedName>
</protein>
<reference evidence="1" key="1">
    <citation type="submission" date="2020-06" db="EMBL/GenBank/DDBJ databases">
        <authorList>
            <person name="Li T."/>
            <person name="Hu X."/>
            <person name="Zhang T."/>
            <person name="Song X."/>
            <person name="Zhang H."/>
            <person name="Dai N."/>
            <person name="Sheng W."/>
            <person name="Hou X."/>
            <person name="Wei L."/>
        </authorList>
    </citation>
    <scope>NUCLEOTIDE SEQUENCE</scope>
    <source>
        <strain evidence="1">G02</strain>
        <tissue evidence="1">Leaf</tissue>
    </source>
</reference>
<organism evidence="1">
    <name type="scientific">Sesamum radiatum</name>
    <name type="common">Black benniseed</name>
    <dbReference type="NCBI Taxonomy" id="300843"/>
    <lineage>
        <taxon>Eukaryota</taxon>
        <taxon>Viridiplantae</taxon>
        <taxon>Streptophyta</taxon>
        <taxon>Embryophyta</taxon>
        <taxon>Tracheophyta</taxon>
        <taxon>Spermatophyta</taxon>
        <taxon>Magnoliopsida</taxon>
        <taxon>eudicotyledons</taxon>
        <taxon>Gunneridae</taxon>
        <taxon>Pentapetalae</taxon>
        <taxon>asterids</taxon>
        <taxon>lamiids</taxon>
        <taxon>Lamiales</taxon>
        <taxon>Pedaliaceae</taxon>
        <taxon>Sesamum</taxon>
    </lineage>
</organism>
<comment type="caution">
    <text evidence="1">The sequence shown here is derived from an EMBL/GenBank/DDBJ whole genome shotgun (WGS) entry which is preliminary data.</text>
</comment>
<accession>A0AAW2QIX1</accession>
<gene>
    <name evidence="1" type="ORF">Sradi_3650200</name>
</gene>
<proteinExistence type="predicted"/>
<reference evidence="1" key="2">
    <citation type="journal article" date="2024" name="Plant">
        <title>Genomic evolution and insights into agronomic trait innovations of Sesamum species.</title>
        <authorList>
            <person name="Miao H."/>
            <person name="Wang L."/>
            <person name="Qu L."/>
            <person name="Liu H."/>
            <person name="Sun Y."/>
            <person name="Le M."/>
            <person name="Wang Q."/>
            <person name="Wei S."/>
            <person name="Zheng Y."/>
            <person name="Lin W."/>
            <person name="Duan Y."/>
            <person name="Cao H."/>
            <person name="Xiong S."/>
            <person name="Wang X."/>
            <person name="Wei L."/>
            <person name="Li C."/>
            <person name="Ma Q."/>
            <person name="Ju M."/>
            <person name="Zhao R."/>
            <person name="Li G."/>
            <person name="Mu C."/>
            <person name="Tian Q."/>
            <person name="Mei H."/>
            <person name="Zhang T."/>
            <person name="Gao T."/>
            <person name="Zhang H."/>
        </authorList>
    </citation>
    <scope>NUCLEOTIDE SEQUENCE</scope>
    <source>
        <strain evidence="1">G02</strain>
    </source>
</reference>
<dbReference type="EMBL" id="JACGWJ010000015">
    <property type="protein sequence ID" value="KAL0367601.1"/>
    <property type="molecule type" value="Genomic_DNA"/>
</dbReference>
<name>A0AAW2QIX1_SESRA</name>
<evidence type="ECO:0000313" key="1">
    <source>
        <dbReference type="EMBL" id="KAL0367601.1"/>
    </source>
</evidence>